<dbReference type="PROSITE" id="PS50112">
    <property type="entry name" value="PAS"/>
    <property type="match status" value="1"/>
</dbReference>
<dbReference type="SUPFAM" id="SSF55785">
    <property type="entry name" value="PYP-like sensor domain (PAS domain)"/>
    <property type="match status" value="1"/>
</dbReference>
<reference evidence="4 5" key="1">
    <citation type="submission" date="2020-08" db="EMBL/GenBank/DDBJ databases">
        <title>Cohnella phylogeny.</title>
        <authorList>
            <person name="Dunlap C."/>
        </authorList>
    </citation>
    <scope>NUCLEOTIDE SEQUENCE [LARGE SCALE GENOMIC DNA]</scope>
    <source>
        <strain evidence="4 5">CBP 2801</strain>
    </source>
</reference>
<sequence>MRAENICQSLPSGRKDVDKVSGWFDKSSIQLELLNSIYNSPVTIAVLDHHGLIRDLNRDPYDIFGYHGEEMLGGRFADWLDEDSYDDAVQTYRRTIAGEKCTQSIRVVGKSGQTVNLNVFTAPLVKDEETIGVVIFMNDVSDHKRSLDRIHYMAYYDDMTGLPNRRHFTQCLEDRLDRIGGDDCRLAVCYLDVDRFKLVNASFGRDAGDILLLQIAERLTRFFHEPDSLARMEGDEFAGMLAVRDIQDAGDRLEELIRLFDNPFELGGVPLHVSVSIGVMIGGGTDEDASALLKKADTALYRAKENGRNDYSFYTDDVEHDALHKLTLQHEMMNALQNHEFLLHYQPQYDLESGRIVGLEALVRWNHPVRGLVPPGEFIPAAEESGIIVPLGDWVLQEACRQNKEWQEAGMAPIPVSVNLSFRQFTQRNLIGKIASVLKQTSLDPQYLELEITESITMDLDRASLFLKEVRELGVGISIDDFGTGYSSFHYLRHFPIGCLKIDRSFVQDIVGNSNNAAIVSAIIDMAHNLQMDVIAEGVETIEQVSFLRNRGCDEMQGYYGSPPVPGHRIAELMAEPGEASAF</sequence>
<feature type="domain" description="EAL" evidence="2">
    <location>
        <begin position="325"/>
        <end position="578"/>
    </location>
</feature>
<dbReference type="InterPro" id="IPR000014">
    <property type="entry name" value="PAS"/>
</dbReference>
<evidence type="ECO:0000259" key="1">
    <source>
        <dbReference type="PROSITE" id="PS50112"/>
    </source>
</evidence>
<dbReference type="PROSITE" id="PS50887">
    <property type="entry name" value="GGDEF"/>
    <property type="match status" value="1"/>
</dbReference>
<dbReference type="InterPro" id="IPR001633">
    <property type="entry name" value="EAL_dom"/>
</dbReference>
<protein>
    <submittedName>
        <fullName evidence="4">EAL domain-containing protein</fullName>
    </submittedName>
</protein>
<dbReference type="InterPro" id="IPR052155">
    <property type="entry name" value="Biofilm_reg_signaling"/>
</dbReference>
<feature type="domain" description="GGDEF" evidence="3">
    <location>
        <begin position="184"/>
        <end position="316"/>
    </location>
</feature>
<evidence type="ECO:0000313" key="4">
    <source>
        <dbReference type="EMBL" id="MBB6733486.1"/>
    </source>
</evidence>
<dbReference type="Pfam" id="PF00563">
    <property type="entry name" value="EAL"/>
    <property type="match status" value="1"/>
</dbReference>
<feature type="domain" description="PAS" evidence="1">
    <location>
        <begin position="29"/>
        <end position="99"/>
    </location>
</feature>
<dbReference type="Gene3D" id="3.30.450.20">
    <property type="entry name" value="PAS domain"/>
    <property type="match status" value="1"/>
</dbReference>
<accession>A0A7X0SP29</accession>
<dbReference type="InterPro" id="IPR029787">
    <property type="entry name" value="Nucleotide_cyclase"/>
</dbReference>
<dbReference type="Gene3D" id="3.30.70.270">
    <property type="match status" value="1"/>
</dbReference>
<dbReference type="InterPro" id="IPR035965">
    <property type="entry name" value="PAS-like_dom_sf"/>
</dbReference>
<dbReference type="PANTHER" id="PTHR44757">
    <property type="entry name" value="DIGUANYLATE CYCLASE DGCP"/>
    <property type="match status" value="1"/>
</dbReference>
<dbReference type="SUPFAM" id="SSF141868">
    <property type="entry name" value="EAL domain-like"/>
    <property type="match status" value="1"/>
</dbReference>
<dbReference type="EMBL" id="JACJVO010000027">
    <property type="protein sequence ID" value="MBB6733486.1"/>
    <property type="molecule type" value="Genomic_DNA"/>
</dbReference>
<dbReference type="InterPro" id="IPR035919">
    <property type="entry name" value="EAL_sf"/>
</dbReference>
<dbReference type="SMART" id="SM00267">
    <property type="entry name" value="GGDEF"/>
    <property type="match status" value="1"/>
</dbReference>
<dbReference type="CDD" id="cd01949">
    <property type="entry name" value="GGDEF"/>
    <property type="match status" value="1"/>
</dbReference>
<dbReference type="SMART" id="SM00052">
    <property type="entry name" value="EAL"/>
    <property type="match status" value="1"/>
</dbReference>
<dbReference type="Pfam" id="PF08448">
    <property type="entry name" value="PAS_4"/>
    <property type="match status" value="1"/>
</dbReference>
<dbReference type="InterPro" id="IPR013656">
    <property type="entry name" value="PAS_4"/>
</dbReference>
<organism evidence="4 5">
    <name type="scientific">Cohnella zeiphila</name>
    <dbReference type="NCBI Taxonomy" id="2761120"/>
    <lineage>
        <taxon>Bacteria</taxon>
        <taxon>Bacillati</taxon>
        <taxon>Bacillota</taxon>
        <taxon>Bacilli</taxon>
        <taxon>Bacillales</taxon>
        <taxon>Paenibacillaceae</taxon>
        <taxon>Cohnella</taxon>
    </lineage>
</organism>
<keyword evidence="5" id="KW-1185">Reference proteome</keyword>
<dbReference type="Pfam" id="PF00990">
    <property type="entry name" value="GGDEF"/>
    <property type="match status" value="1"/>
</dbReference>
<dbReference type="InterPro" id="IPR043128">
    <property type="entry name" value="Rev_trsase/Diguanyl_cyclase"/>
</dbReference>
<proteinExistence type="predicted"/>
<dbReference type="Proteomes" id="UP000564644">
    <property type="component" value="Unassembled WGS sequence"/>
</dbReference>
<dbReference type="Gene3D" id="3.20.20.450">
    <property type="entry name" value="EAL domain"/>
    <property type="match status" value="1"/>
</dbReference>
<evidence type="ECO:0000259" key="3">
    <source>
        <dbReference type="PROSITE" id="PS50887"/>
    </source>
</evidence>
<comment type="caution">
    <text evidence="4">The sequence shown here is derived from an EMBL/GenBank/DDBJ whole genome shotgun (WGS) entry which is preliminary data.</text>
</comment>
<dbReference type="InterPro" id="IPR000160">
    <property type="entry name" value="GGDEF_dom"/>
</dbReference>
<dbReference type="PANTHER" id="PTHR44757:SF2">
    <property type="entry name" value="BIOFILM ARCHITECTURE MAINTENANCE PROTEIN MBAA"/>
    <property type="match status" value="1"/>
</dbReference>
<name>A0A7X0SP29_9BACL</name>
<dbReference type="CDD" id="cd00130">
    <property type="entry name" value="PAS"/>
    <property type="match status" value="1"/>
</dbReference>
<gene>
    <name evidence="4" type="ORF">H7C18_21410</name>
</gene>
<evidence type="ECO:0000259" key="2">
    <source>
        <dbReference type="PROSITE" id="PS50883"/>
    </source>
</evidence>
<dbReference type="AlphaFoldDB" id="A0A7X0SP29"/>
<dbReference type="SUPFAM" id="SSF55073">
    <property type="entry name" value="Nucleotide cyclase"/>
    <property type="match status" value="1"/>
</dbReference>
<dbReference type="FunFam" id="3.20.20.450:FF:000001">
    <property type="entry name" value="Cyclic di-GMP phosphodiesterase yahA"/>
    <property type="match status" value="1"/>
</dbReference>
<dbReference type="NCBIfam" id="TIGR00229">
    <property type="entry name" value="sensory_box"/>
    <property type="match status" value="1"/>
</dbReference>
<dbReference type="PROSITE" id="PS50883">
    <property type="entry name" value="EAL"/>
    <property type="match status" value="1"/>
</dbReference>
<evidence type="ECO:0000313" key="5">
    <source>
        <dbReference type="Proteomes" id="UP000564644"/>
    </source>
</evidence>
<dbReference type="NCBIfam" id="TIGR00254">
    <property type="entry name" value="GGDEF"/>
    <property type="match status" value="1"/>
</dbReference>
<dbReference type="CDD" id="cd01948">
    <property type="entry name" value="EAL"/>
    <property type="match status" value="1"/>
</dbReference>